<protein>
    <submittedName>
        <fullName evidence="2">Uncharacterized protein</fullName>
    </submittedName>
</protein>
<evidence type="ECO:0000313" key="2">
    <source>
        <dbReference type="EMBL" id="OQX04843.1"/>
    </source>
</evidence>
<reference evidence="2 3" key="1">
    <citation type="submission" date="2017-01" db="EMBL/GenBank/DDBJ databases">
        <title>Novel large sulfur bacteria in the metagenomes of groundwater-fed chemosynthetic microbial mats in the Lake Huron basin.</title>
        <authorList>
            <person name="Sharrar A.M."/>
            <person name="Flood B.E."/>
            <person name="Bailey J.V."/>
            <person name="Jones D.S."/>
            <person name="Biddanda B."/>
            <person name="Ruberg S.A."/>
            <person name="Marcus D.N."/>
            <person name="Dick G.J."/>
        </authorList>
    </citation>
    <scope>NUCLEOTIDE SEQUENCE [LARGE SCALE GENOMIC DNA]</scope>
    <source>
        <strain evidence="2">A8</strain>
    </source>
</reference>
<dbReference type="Proteomes" id="UP000192491">
    <property type="component" value="Unassembled WGS sequence"/>
</dbReference>
<evidence type="ECO:0000256" key="1">
    <source>
        <dbReference type="SAM" id="MobiDB-lite"/>
    </source>
</evidence>
<gene>
    <name evidence="2" type="ORF">BWK73_35110</name>
</gene>
<dbReference type="AlphaFoldDB" id="A0A1Y1QG87"/>
<name>A0A1Y1QG87_9GAMM</name>
<evidence type="ECO:0000313" key="3">
    <source>
        <dbReference type="Proteomes" id="UP000192491"/>
    </source>
</evidence>
<dbReference type="EMBL" id="MTEJ01000317">
    <property type="protein sequence ID" value="OQX04843.1"/>
    <property type="molecule type" value="Genomic_DNA"/>
</dbReference>
<sequence>MANKKKPPNKGGNQNEKSHGANHSSTGDYKQRIVSKFPIIRLYAPIFPADAPDGGIHDVNDLVNYARRKAEGGGDD</sequence>
<proteinExistence type="predicted"/>
<comment type="caution">
    <text evidence="2">The sequence shown here is derived from an EMBL/GenBank/DDBJ whole genome shotgun (WGS) entry which is preliminary data.</text>
</comment>
<organism evidence="2 3">
    <name type="scientific">Thiothrix lacustris</name>
    <dbReference type="NCBI Taxonomy" id="525917"/>
    <lineage>
        <taxon>Bacteria</taxon>
        <taxon>Pseudomonadati</taxon>
        <taxon>Pseudomonadota</taxon>
        <taxon>Gammaproteobacteria</taxon>
        <taxon>Thiotrichales</taxon>
        <taxon>Thiotrichaceae</taxon>
        <taxon>Thiothrix</taxon>
    </lineage>
</organism>
<accession>A0A1Y1QG87</accession>
<feature type="region of interest" description="Disordered" evidence="1">
    <location>
        <begin position="1"/>
        <end position="29"/>
    </location>
</feature>